<dbReference type="EMBL" id="BAABHC010000029">
    <property type="protein sequence ID" value="GAA4439954.1"/>
    <property type="molecule type" value="Genomic_DNA"/>
</dbReference>
<dbReference type="InterPro" id="IPR024524">
    <property type="entry name" value="DUF3800"/>
</dbReference>
<comment type="caution">
    <text evidence="2">The sequence shown here is derived from an EMBL/GenBank/DDBJ whole genome shotgun (WGS) entry which is preliminary data.</text>
</comment>
<accession>A0ABP8LZZ8</accession>
<evidence type="ECO:0000256" key="1">
    <source>
        <dbReference type="SAM" id="MobiDB-lite"/>
    </source>
</evidence>
<dbReference type="Pfam" id="PF12686">
    <property type="entry name" value="DUF3800"/>
    <property type="match status" value="1"/>
</dbReference>
<sequence>MEKMEEGTNKTNQEIEGHNEEIEEQDIIKLEKLENERKELLNRVVSGNIINIRDRVAYILNNSIDARNSDIDLAWSYWKCFESNKFDGVHITKEQFGNLTRLSSLSRIRAKIQNEYKLFQADDTVKRYRGVLEEDKKNQAIEDKPRGLGMYSVYIDETGKTQSYLSVGSLWILEAGASLILSNMELGDWKRSKKVNYEFHFAELDRFRVALFKDFFTKFLTLHPAISFKLIVVNNKGFSDKNAAITDLTYHLLSKGVDHENETGRAPLPRVLQVWLDEEEKGSDELKIENIKERITSQKIEGLHLGDFQSVSSDENFYIQVVDLFTGAINRKLHNPNGSNFKDDFADYVIDSLGFDMSSINKENNQVDHSTVFNLRQQEVK</sequence>
<protein>
    <recommendedName>
        <fullName evidence="4">DUF3800 domain-containing protein</fullName>
    </recommendedName>
</protein>
<dbReference type="Proteomes" id="UP001500552">
    <property type="component" value="Unassembled WGS sequence"/>
</dbReference>
<feature type="region of interest" description="Disordered" evidence="1">
    <location>
        <begin position="1"/>
        <end position="20"/>
    </location>
</feature>
<keyword evidence="3" id="KW-1185">Reference proteome</keyword>
<evidence type="ECO:0000313" key="3">
    <source>
        <dbReference type="Proteomes" id="UP001500552"/>
    </source>
</evidence>
<organism evidence="2 3">
    <name type="scientific">Pontibacter saemangeumensis</name>
    <dbReference type="NCBI Taxonomy" id="1084525"/>
    <lineage>
        <taxon>Bacteria</taxon>
        <taxon>Pseudomonadati</taxon>
        <taxon>Bacteroidota</taxon>
        <taxon>Cytophagia</taxon>
        <taxon>Cytophagales</taxon>
        <taxon>Hymenobacteraceae</taxon>
        <taxon>Pontibacter</taxon>
    </lineage>
</organism>
<reference evidence="3" key="1">
    <citation type="journal article" date="2019" name="Int. J. Syst. Evol. Microbiol.">
        <title>The Global Catalogue of Microorganisms (GCM) 10K type strain sequencing project: providing services to taxonomists for standard genome sequencing and annotation.</title>
        <authorList>
            <consortium name="The Broad Institute Genomics Platform"/>
            <consortium name="The Broad Institute Genome Sequencing Center for Infectious Disease"/>
            <person name="Wu L."/>
            <person name="Ma J."/>
        </authorList>
    </citation>
    <scope>NUCLEOTIDE SEQUENCE [LARGE SCALE GENOMIC DNA]</scope>
    <source>
        <strain evidence="3">JCM 17926</strain>
    </source>
</reference>
<dbReference type="RefSeq" id="WP_345161019.1">
    <property type="nucleotide sequence ID" value="NZ_BAABHC010000029.1"/>
</dbReference>
<gene>
    <name evidence="2" type="ORF">GCM10023188_36640</name>
</gene>
<name>A0ABP8LZZ8_9BACT</name>
<proteinExistence type="predicted"/>
<evidence type="ECO:0000313" key="2">
    <source>
        <dbReference type="EMBL" id="GAA4439954.1"/>
    </source>
</evidence>
<evidence type="ECO:0008006" key="4">
    <source>
        <dbReference type="Google" id="ProtNLM"/>
    </source>
</evidence>